<comment type="caution">
    <text evidence="2">The sequence shown here is derived from an EMBL/GenBank/DDBJ whole genome shotgun (WGS) entry which is preliminary data.</text>
</comment>
<gene>
    <name evidence="2" type="ORF">LENED_005674</name>
</gene>
<dbReference type="EMBL" id="BDGU01000165">
    <property type="protein sequence ID" value="GAW03919.1"/>
    <property type="molecule type" value="Genomic_DNA"/>
</dbReference>
<evidence type="ECO:0000256" key="1">
    <source>
        <dbReference type="SAM" id="MobiDB-lite"/>
    </source>
</evidence>
<proteinExistence type="predicted"/>
<feature type="region of interest" description="Disordered" evidence="1">
    <location>
        <begin position="1053"/>
        <end position="1242"/>
    </location>
</feature>
<sequence length="1517" mass="170118">MVQPKPFKNPEFWEAGTGINRKKWTCIICEDRLWRDSTAAHRHEERQTHQQAVRYQQENPGYTPPNPLNANPGISSRVSPRLQDLLVELSEAPFVEGTSREFFDSDNIGQHYHDGLPEFRSNVAANFSVNFDPNDATELQSSEEERGLARLAEELHAWLLEDTDSDDSEPELQEQDEVYLDNENEDILNFGTQRSRRQPQSNNPAWFPWSDKEEMANPNIRPHIRHYPEDSGQYVEHAWQADAWKNLDPDLASPMVRSSGQDFYIHELAKLDDGTLIMPFRWFTRSQVAPGDVDQEFYGLAWVVETLSTPSGGTYVVHQYQTIQFPTSRLLSSFPYLVESYDMDGIPDPRNILGVRMTHNDRIHPWILTSSENGFANRWRALAKGHEVMNFAMWLYCDDTSGNVSKKWNKHNSFLFTAAGLPQKYSHQESNVHFLCTSNLAPPLEMLDGITTQLEQGQSEGIWAWDILRQAMVLVIPVVLAMLGDNPMQSEFACHVGLAGKFFCRCCFVKGRDVEDEVHSSAQDPVPDNISVRSETSDAGDRVGKKGSRRKETIQELVARAKRFVGISEPRHPEKTIETLRSILVTSQKYNGKTQSKKIVTQTGVKDTFLESFNQQISAFVAKLPANTPTAQKQTLVDSFVSENIPTEPNVFVENRKCSRIRHLLHGGVFYNPHEAVNSTRSSLPPLVPSPFSNDPTHWVSAGPLPLRLVRTGLGNLQSPVVRAYGLEVAEKVSSSPGRCIYTKSAKMNQQLSEVLTSSKLPDAISNSNSKLFNLYEQAVSVSLEHYSVGDYVVVKVPDSQSHPPSYIGHVHEILQTPADSQTAVLLQLWQVGAVDETYKLHRIQPQGIWALVKAENILCPINTQHRCKPNHCDLSDFRLVREERETTQKRLPRTHHYNVEDRLLNTNQMRSSIYVQAFRSVLPPLDREKAIHDGAAREFLSQLGAAHPGATRNGASAQTRAQSPLIPVDSSPQPSHSRSASRERSLSLPLLRPLPPSSNLIYNICDFVPSPPMSLDLGKAFRRIHQVDVDVDSAVLMENACERIYQVGVDESDLSEIEEDGDENSKEVRLSTTHLEGSWEARESGDSIYASAPRPTSPPHSTRTATPHNLSPTPSPAVRRLIQATRPSASLEEASRALQKSASPSTVVFPPSSPSPSTSPSSPSPSTSPCPSPSVCPASASPSVSPASTSPSAFPSPTSRSENIDLSSRPTKKQKLQDPRNRRRRDQRARRRAESGTPAGLNLAHKKHVLPAREMESRLQSATLPAASGGFIGIEASWYGAQVRRELEQMKERGFRLVEWQAGKSVPLVDAEHRVMVCMLNGPDDPGYRQAVEEMTETILKASEETDWQKKEKRHKRGHFPALARGISYGKGQHEPMRLVGDRQPMMEEMFEKSCFQRVAGFQNAAFATWYPKNYAEHLRLNAQLEAKLPHLRRNFENSIYLCMTVNFGPSTWTHIHTDSKNDQMEKRGSQSPSTQQVASVVGWSMAEEQRTNFVPKTPKDLHILGQNVMRVGHKA</sequence>
<dbReference type="PANTHER" id="PTHR31912">
    <property type="entry name" value="IP13529P"/>
    <property type="match status" value="1"/>
</dbReference>
<reference evidence="2 3" key="1">
    <citation type="submission" date="2016-08" db="EMBL/GenBank/DDBJ databases">
        <authorList>
            <consortium name="Lentinula edodes genome sequencing consortium"/>
            <person name="Sakamoto Y."/>
            <person name="Nakade K."/>
            <person name="Sato S."/>
            <person name="Yoshida Y."/>
            <person name="Miyazaki K."/>
            <person name="Natsume S."/>
            <person name="Konno N."/>
        </authorList>
    </citation>
    <scope>NUCLEOTIDE SEQUENCE [LARGE SCALE GENOMIC DNA]</scope>
    <source>
        <strain evidence="2 3">NBRC 111202</strain>
    </source>
</reference>
<feature type="region of interest" description="Disordered" evidence="1">
    <location>
        <begin position="947"/>
        <end position="990"/>
    </location>
</feature>
<feature type="compositionally biased region" description="Polar residues" evidence="1">
    <location>
        <begin position="1201"/>
        <end position="1210"/>
    </location>
</feature>
<feature type="compositionally biased region" description="Low complexity" evidence="1">
    <location>
        <begin position="1142"/>
        <end position="1162"/>
    </location>
</feature>
<feature type="region of interest" description="Disordered" evidence="1">
    <location>
        <begin position="190"/>
        <end position="211"/>
    </location>
</feature>
<feature type="compositionally biased region" description="Polar residues" evidence="1">
    <location>
        <begin position="68"/>
        <end position="77"/>
    </location>
</feature>
<dbReference type="PANTHER" id="PTHR31912:SF34">
    <property type="entry name" value="NOTOCHORD-RELATED PROTEIN"/>
    <property type="match status" value="1"/>
</dbReference>
<feature type="compositionally biased region" description="Polar residues" evidence="1">
    <location>
        <begin position="954"/>
        <end position="963"/>
    </location>
</feature>
<feature type="compositionally biased region" description="Acidic residues" evidence="1">
    <location>
        <begin position="1053"/>
        <end position="1063"/>
    </location>
</feature>
<feature type="compositionally biased region" description="Low complexity" evidence="1">
    <location>
        <begin position="1176"/>
        <end position="1200"/>
    </location>
</feature>
<feature type="compositionally biased region" description="Basic and acidic residues" evidence="1">
    <location>
        <begin position="535"/>
        <end position="550"/>
    </location>
</feature>
<feature type="compositionally biased region" description="Basic residues" evidence="1">
    <location>
        <begin position="1222"/>
        <end position="1232"/>
    </location>
</feature>
<keyword evidence="3" id="KW-1185">Reference proteome</keyword>
<feature type="region of interest" description="Disordered" evidence="1">
    <location>
        <begin position="40"/>
        <end position="77"/>
    </location>
</feature>
<feature type="region of interest" description="Disordered" evidence="1">
    <location>
        <begin position="518"/>
        <end position="550"/>
    </location>
</feature>
<dbReference type="Proteomes" id="UP000188533">
    <property type="component" value="Unassembled WGS sequence"/>
</dbReference>
<feature type="compositionally biased region" description="Polar residues" evidence="1">
    <location>
        <begin position="49"/>
        <end position="60"/>
    </location>
</feature>
<accession>A0A1Q3E9U7</accession>
<protein>
    <submittedName>
        <fullName evidence="2">Uncharacterized protein</fullName>
    </submittedName>
</protein>
<organism evidence="2 3">
    <name type="scientific">Lentinula edodes</name>
    <name type="common">Shiitake mushroom</name>
    <name type="synonym">Lentinus edodes</name>
    <dbReference type="NCBI Taxonomy" id="5353"/>
    <lineage>
        <taxon>Eukaryota</taxon>
        <taxon>Fungi</taxon>
        <taxon>Dikarya</taxon>
        <taxon>Basidiomycota</taxon>
        <taxon>Agaricomycotina</taxon>
        <taxon>Agaricomycetes</taxon>
        <taxon>Agaricomycetidae</taxon>
        <taxon>Agaricales</taxon>
        <taxon>Marasmiineae</taxon>
        <taxon>Omphalotaceae</taxon>
        <taxon>Lentinula</taxon>
    </lineage>
</organism>
<name>A0A1Q3E9U7_LENED</name>
<dbReference type="STRING" id="5353.A0A1Q3E9U7"/>
<feature type="compositionally biased region" description="Low complexity" evidence="1">
    <location>
        <begin position="1091"/>
        <end position="1109"/>
    </location>
</feature>
<reference evidence="2 3" key="2">
    <citation type="submission" date="2017-02" db="EMBL/GenBank/DDBJ databases">
        <title>A genome survey and senescence transcriptome analysis in Lentinula edodes.</title>
        <authorList>
            <person name="Sakamoto Y."/>
            <person name="Nakade K."/>
            <person name="Sato S."/>
            <person name="Yoshida Y."/>
            <person name="Miyazaki K."/>
            <person name="Natsume S."/>
            <person name="Konno N."/>
        </authorList>
    </citation>
    <scope>NUCLEOTIDE SEQUENCE [LARGE SCALE GENOMIC DNA]</scope>
    <source>
        <strain evidence="2 3">NBRC 111202</strain>
    </source>
</reference>
<evidence type="ECO:0000313" key="3">
    <source>
        <dbReference type="Proteomes" id="UP000188533"/>
    </source>
</evidence>
<feature type="compositionally biased region" description="Pro residues" evidence="1">
    <location>
        <begin position="1163"/>
        <end position="1175"/>
    </location>
</feature>
<feature type="compositionally biased region" description="Polar residues" evidence="1">
    <location>
        <begin position="190"/>
        <end position="204"/>
    </location>
</feature>
<evidence type="ECO:0000313" key="2">
    <source>
        <dbReference type="EMBL" id="GAW03919.1"/>
    </source>
</evidence>